<dbReference type="InterPro" id="IPR044822">
    <property type="entry name" value="Myb_DNA-bind_4"/>
</dbReference>
<name>A0A6P4B2N5_ZIZJJ</name>
<dbReference type="RefSeq" id="XP_015896191.1">
    <property type="nucleotide sequence ID" value="XM_016040705.4"/>
</dbReference>
<reference evidence="4" key="1">
    <citation type="submission" date="2025-08" db="UniProtKB">
        <authorList>
            <consortium name="RefSeq"/>
        </authorList>
    </citation>
    <scope>IDENTIFICATION</scope>
    <source>
        <tissue evidence="4">Seedling</tissue>
    </source>
</reference>
<accession>A0A6P4B2N5</accession>
<dbReference type="AlphaFoldDB" id="A0A6P4B2N5"/>
<dbReference type="InParanoid" id="A0A6P4B2N5"/>
<evidence type="ECO:0000313" key="3">
    <source>
        <dbReference type="Proteomes" id="UP001652623"/>
    </source>
</evidence>
<feature type="region of interest" description="Disordered" evidence="1">
    <location>
        <begin position="160"/>
        <end position="188"/>
    </location>
</feature>
<dbReference type="PANTHER" id="PTHR33492:SF4">
    <property type="entry name" value="OS02G0174300 PROTEIN"/>
    <property type="match status" value="1"/>
</dbReference>
<dbReference type="KEGG" id="zju:107429930"/>
<dbReference type="Gene3D" id="1.10.10.60">
    <property type="entry name" value="Homeodomain-like"/>
    <property type="match status" value="1"/>
</dbReference>
<keyword evidence="3" id="KW-1185">Reference proteome</keyword>
<organism evidence="3 4">
    <name type="scientific">Ziziphus jujuba</name>
    <name type="common">Chinese jujube</name>
    <name type="synonym">Ziziphus sativa</name>
    <dbReference type="NCBI Taxonomy" id="326968"/>
    <lineage>
        <taxon>Eukaryota</taxon>
        <taxon>Viridiplantae</taxon>
        <taxon>Streptophyta</taxon>
        <taxon>Embryophyta</taxon>
        <taxon>Tracheophyta</taxon>
        <taxon>Spermatophyta</taxon>
        <taxon>Magnoliopsida</taxon>
        <taxon>eudicotyledons</taxon>
        <taxon>Gunneridae</taxon>
        <taxon>Pentapetalae</taxon>
        <taxon>rosids</taxon>
        <taxon>fabids</taxon>
        <taxon>Rosales</taxon>
        <taxon>Rhamnaceae</taxon>
        <taxon>Paliureae</taxon>
        <taxon>Ziziphus</taxon>
    </lineage>
</organism>
<dbReference type="GeneID" id="107429930"/>
<feature type="compositionally biased region" description="Basic and acidic residues" evidence="1">
    <location>
        <begin position="177"/>
        <end position="188"/>
    </location>
</feature>
<dbReference type="Proteomes" id="UP001652623">
    <property type="component" value="Chromosome 5"/>
</dbReference>
<sequence length="324" mass="36749">MAEKGSNSQSRRVSGSRQTRSQVAPDWSAIDTLILVNEIAAVEADCLKALSTFQKWKIIAETCTALGVVRNSSQCRRKWDSLLLDYNRIKHLELQSGGESYWSLNVETRKEFGLPENFDGELFQAIDNLVRAREDQSDTDPDNDPESRFEMHYVVKELGSKQQKRRLTHQKSSAVENRTKSFAEEKPSKSLVEEKPVKYVVDENVPKSSTEEYPIKSPAEEKLQWSSVKEKAQKGRAKGKEITGIEEKEQMMALILQENAERIHSIVAESADYRAADVKGAKAEFVFDKSEVEFVRSQGDKLIACLGNIVKTLDQLYHDVQECE</sequence>
<evidence type="ECO:0000313" key="4">
    <source>
        <dbReference type="RefSeq" id="XP_015896191.1"/>
    </source>
</evidence>
<evidence type="ECO:0000259" key="2">
    <source>
        <dbReference type="PROSITE" id="PS50090"/>
    </source>
</evidence>
<dbReference type="PROSITE" id="PS50090">
    <property type="entry name" value="MYB_LIKE"/>
    <property type="match status" value="1"/>
</dbReference>
<feature type="region of interest" description="Disordered" evidence="1">
    <location>
        <begin position="1"/>
        <end position="20"/>
    </location>
</feature>
<dbReference type="FunCoup" id="A0A6P4B2N5">
    <property type="interactions" value="456"/>
</dbReference>
<dbReference type="InterPro" id="IPR001005">
    <property type="entry name" value="SANT/Myb"/>
</dbReference>
<protein>
    <submittedName>
        <fullName evidence="4">Trihelix transcription factor ASR3</fullName>
    </submittedName>
</protein>
<gene>
    <name evidence="4" type="primary">LOC107429930</name>
</gene>
<proteinExistence type="predicted"/>
<dbReference type="Pfam" id="PF13837">
    <property type="entry name" value="Myb_DNA-bind_4"/>
    <property type="match status" value="1"/>
</dbReference>
<dbReference type="PANTHER" id="PTHR33492">
    <property type="entry name" value="OSJNBA0043A12.37 PROTEIN-RELATED"/>
    <property type="match status" value="1"/>
</dbReference>
<evidence type="ECO:0000256" key="1">
    <source>
        <dbReference type="SAM" id="MobiDB-lite"/>
    </source>
</evidence>
<feature type="domain" description="Myb-like" evidence="2">
    <location>
        <begin position="27"/>
        <end position="83"/>
    </location>
</feature>